<dbReference type="RefSeq" id="WP_192505945.1">
    <property type="nucleotide sequence ID" value="NZ_AQGV01000009.1"/>
</dbReference>
<feature type="transmembrane region" description="Helical" evidence="4">
    <location>
        <begin position="185"/>
        <end position="207"/>
    </location>
</feature>
<evidence type="ECO:0000256" key="3">
    <source>
        <dbReference type="ARBA" id="ARBA00023163"/>
    </source>
</evidence>
<comment type="caution">
    <text evidence="6">The sequence shown here is derived from an EMBL/GenBank/DDBJ whole genome shotgun (WGS) entry which is preliminary data.</text>
</comment>
<dbReference type="PROSITE" id="PS00041">
    <property type="entry name" value="HTH_ARAC_FAMILY_1"/>
    <property type="match status" value="1"/>
</dbReference>
<feature type="transmembrane region" description="Helical" evidence="4">
    <location>
        <begin position="37"/>
        <end position="57"/>
    </location>
</feature>
<reference evidence="6 7" key="1">
    <citation type="submission" date="2015-03" db="EMBL/GenBank/DDBJ databases">
        <title>Genome sequence of Pseudoalteromonas aurantia.</title>
        <authorList>
            <person name="Xie B.-B."/>
            <person name="Rong J.-C."/>
            <person name="Qin Q.-L."/>
            <person name="Zhang Y.-Z."/>
        </authorList>
    </citation>
    <scope>NUCLEOTIDE SEQUENCE [LARGE SCALE GENOMIC DNA]</scope>
    <source>
        <strain evidence="6 7">208</strain>
    </source>
</reference>
<dbReference type="PANTHER" id="PTHR43280:SF29">
    <property type="entry name" value="ARAC-FAMILY TRANSCRIPTIONAL REGULATOR"/>
    <property type="match status" value="1"/>
</dbReference>
<keyword evidence="4" id="KW-0812">Transmembrane</keyword>
<feature type="transmembrane region" description="Helical" evidence="4">
    <location>
        <begin position="102"/>
        <end position="119"/>
    </location>
</feature>
<dbReference type="SUPFAM" id="SSF46689">
    <property type="entry name" value="Homeodomain-like"/>
    <property type="match status" value="1"/>
</dbReference>
<proteinExistence type="predicted"/>
<evidence type="ECO:0000313" key="6">
    <source>
        <dbReference type="EMBL" id="MBE0366404.1"/>
    </source>
</evidence>
<evidence type="ECO:0000259" key="5">
    <source>
        <dbReference type="PROSITE" id="PS01124"/>
    </source>
</evidence>
<dbReference type="PANTHER" id="PTHR43280">
    <property type="entry name" value="ARAC-FAMILY TRANSCRIPTIONAL REGULATOR"/>
    <property type="match status" value="1"/>
</dbReference>
<feature type="transmembrane region" description="Helical" evidence="4">
    <location>
        <begin position="6"/>
        <end position="25"/>
    </location>
</feature>
<keyword evidence="1" id="KW-0805">Transcription regulation</keyword>
<protein>
    <recommendedName>
        <fullName evidence="5">HTH araC/xylS-type domain-containing protein</fullName>
    </recommendedName>
</protein>
<name>A0ABR9E5Y4_9GAMM</name>
<feature type="domain" description="HTH araC/xylS-type" evidence="5">
    <location>
        <begin position="302"/>
        <end position="400"/>
    </location>
</feature>
<keyword evidence="4" id="KW-0472">Membrane</keyword>
<keyword evidence="2" id="KW-0238">DNA-binding</keyword>
<keyword evidence="4" id="KW-1133">Transmembrane helix</keyword>
<evidence type="ECO:0000313" key="7">
    <source>
        <dbReference type="Proteomes" id="UP000615755"/>
    </source>
</evidence>
<dbReference type="PROSITE" id="PS01124">
    <property type="entry name" value="HTH_ARAC_FAMILY_2"/>
    <property type="match status" value="1"/>
</dbReference>
<dbReference type="EMBL" id="AQGV01000009">
    <property type="protein sequence ID" value="MBE0366404.1"/>
    <property type="molecule type" value="Genomic_DNA"/>
</dbReference>
<evidence type="ECO:0000256" key="1">
    <source>
        <dbReference type="ARBA" id="ARBA00023015"/>
    </source>
</evidence>
<dbReference type="Proteomes" id="UP000615755">
    <property type="component" value="Unassembled WGS sequence"/>
</dbReference>
<evidence type="ECO:0000256" key="2">
    <source>
        <dbReference type="ARBA" id="ARBA00023125"/>
    </source>
</evidence>
<gene>
    <name evidence="6" type="ORF">PAUR_a3406</name>
</gene>
<feature type="transmembrane region" description="Helical" evidence="4">
    <location>
        <begin position="139"/>
        <end position="164"/>
    </location>
</feature>
<keyword evidence="3" id="KW-0804">Transcription</keyword>
<dbReference type="InterPro" id="IPR020449">
    <property type="entry name" value="Tscrpt_reg_AraC-type_HTH"/>
</dbReference>
<accession>A0ABR9E5Y4</accession>
<dbReference type="Gene3D" id="1.10.10.60">
    <property type="entry name" value="Homeodomain-like"/>
    <property type="match status" value="2"/>
</dbReference>
<feature type="transmembrane region" description="Helical" evidence="4">
    <location>
        <begin position="63"/>
        <end position="82"/>
    </location>
</feature>
<dbReference type="PRINTS" id="PR00032">
    <property type="entry name" value="HTHARAC"/>
</dbReference>
<sequence length="409" mass="46551">MIDPVILVLTLVMVGQVLLSVPVLLGKVKHLPVNLPLALFLLACGVLAMVPIVRIQFLEEYQVFSALAFPTFLLLCPCLWLYVEGITSHQRWKPNRGHSRHFALLLPGLLVSAMMLFLSKEEHTALFIDDLDATTLIGIVVSISLLVIMVLWLGQCIYTTYLIARRLILYKKRLKDTFSNHEGKELNWLLFIAGSIWLLILSTAFYSNIMNSLLFNVRAEAVLSLLLIWSAAHYGLQQKSGLLEYEEESDRELCQGEDRLECNERAEAIKVNKIALAERENKKYQRSALSVEQANRIAIKMNEVMKTEALYLDSTLSLQKLSRHLTISPNYISQTLNETLSTNFFDFINQWRIEAAKPKILENKSTILEVALEVGFNARSSFYKAFKQEVGLSPREFRKQHCSSLKASK</sequence>
<dbReference type="InterPro" id="IPR018060">
    <property type="entry name" value="HTH_AraC"/>
</dbReference>
<keyword evidence="7" id="KW-1185">Reference proteome</keyword>
<dbReference type="InterPro" id="IPR009057">
    <property type="entry name" value="Homeodomain-like_sf"/>
</dbReference>
<dbReference type="InterPro" id="IPR018062">
    <property type="entry name" value="HTH_AraC-typ_CS"/>
</dbReference>
<dbReference type="SMART" id="SM00342">
    <property type="entry name" value="HTH_ARAC"/>
    <property type="match status" value="1"/>
</dbReference>
<dbReference type="Pfam" id="PF12833">
    <property type="entry name" value="HTH_18"/>
    <property type="match status" value="1"/>
</dbReference>
<evidence type="ECO:0000256" key="4">
    <source>
        <dbReference type="SAM" id="Phobius"/>
    </source>
</evidence>
<organism evidence="6 7">
    <name type="scientific">Pseudoalteromonas aurantia 208</name>
    <dbReference type="NCBI Taxonomy" id="1314867"/>
    <lineage>
        <taxon>Bacteria</taxon>
        <taxon>Pseudomonadati</taxon>
        <taxon>Pseudomonadota</taxon>
        <taxon>Gammaproteobacteria</taxon>
        <taxon>Alteromonadales</taxon>
        <taxon>Pseudoalteromonadaceae</taxon>
        <taxon>Pseudoalteromonas</taxon>
    </lineage>
</organism>